<evidence type="ECO:0000313" key="3">
    <source>
        <dbReference type="Proteomes" id="UP000595224"/>
    </source>
</evidence>
<keyword evidence="3" id="KW-1185">Reference proteome</keyword>
<dbReference type="Pfam" id="PF05193">
    <property type="entry name" value="Peptidase_M16_C"/>
    <property type="match status" value="1"/>
</dbReference>
<accession>A0A7T3RF47</accession>
<dbReference type="Pfam" id="PF08367">
    <property type="entry name" value="M16C_assoc"/>
    <property type="match status" value="1"/>
</dbReference>
<dbReference type="EMBL" id="CP064936">
    <property type="protein sequence ID" value="QQA01979.1"/>
    <property type="molecule type" value="Genomic_DNA"/>
</dbReference>
<evidence type="ECO:0000313" key="2">
    <source>
        <dbReference type="EMBL" id="QQA01979.1"/>
    </source>
</evidence>
<dbReference type="InterPro" id="IPR055130">
    <property type="entry name" value="PreP_C"/>
</dbReference>
<evidence type="ECO:0000259" key="1">
    <source>
        <dbReference type="SMART" id="SM01264"/>
    </source>
</evidence>
<dbReference type="Gene3D" id="3.30.830.10">
    <property type="entry name" value="Metalloenzyme, LuxS/M16 peptidase-like"/>
    <property type="match status" value="4"/>
</dbReference>
<feature type="domain" description="Peptidase M16C associated" evidence="1">
    <location>
        <begin position="470"/>
        <end position="723"/>
    </location>
</feature>
<gene>
    <name evidence="2" type="ORF">IWA51_05120</name>
</gene>
<proteinExistence type="predicted"/>
<dbReference type="SMART" id="SM01264">
    <property type="entry name" value="M16C_associated"/>
    <property type="match status" value="1"/>
</dbReference>
<dbReference type="AlphaFoldDB" id="A0A7T3RF47"/>
<protein>
    <submittedName>
        <fullName evidence="2">Insulinase family protein</fullName>
    </submittedName>
</protein>
<dbReference type="Proteomes" id="UP000595224">
    <property type="component" value="Chromosome"/>
</dbReference>
<dbReference type="GO" id="GO:0046872">
    <property type="term" value="F:metal ion binding"/>
    <property type="evidence" value="ECO:0007669"/>
    <property type="project" value="InterPro"/>
</dbReference>
<dbReference type="PANTHER" id="PTHR43016:SF13">
    <property type="entry name" value="PRESEQUENCE PROTEASE, MITOCHONDRIAL"/>
    <property type="match status" value="1"/>
</dbReference>
<dbReference type="Pfam" id="PF22516">
    <property type="entry name" value="PreP_C"/>
    <property type="match status" value="1"/>
</dbReference>
<dbReference type="PANTHER" id="PTHR43016">
    <property type="entry name" value="PRESEQUENCE PROTEASE"/>
    <property type="match status" value="1"/>
</dbReference>
<dbReference type="KEGG" id="tper:IWA51_05120"/>
<reference evidence="2 3" key="1">
    <citation type="submission" date="2020-11" db="EMBL/GenBank/DDBJ databases">
        <title>Treponema Peruensis nv. sp., first commensal Treponema isolated from human feces.</title>
        <authorList>
            <person name="Belkhou C."/>
            <person name="Raes J."/>
        </authorList>
    </citation>
    <scope>NUCLEOTIDE SEQUENCE [LARGE SCALE GENOMIC DNA]</scope>
    <source>
        <strain evidence="2 3">RCC2812</strain>
    </source>
</reference>
<dbReference type="InterPro" id="IPR013578">
    <property type="entry name" value="Peptidase_M16C_assoc"/>
</dbReference>
<dbReference type="SUPFAM" id="SSF63411">
    <property type="entry name" value="LuxS/MPP-like metallohydrolase"/>
    <property type="match status" value="4"/>
</dbReference>
<dbReference type="RefSeq" id="WP_198443467.1">
    <property type="nucleotide sequence ID" value="NZ_CBCSHE010000004.1"/>
</dbReference>
<dbReference type="GO" id="GO:0006508">
    <property type="term" value="P:proteolysis"/>
    <property type="evidence" value="ECO:0007669"/>
    <property type="project" value="InterPro"/>
</dbReference>
<dbReference type="InterPro" id="IPR011249">
    <property type="entry name" value="Metalloenz_LuxS/M16"/>
</dbReference>
<name>A0A7T3RF47_9SPIR</name>
<dbReference type="InterPro" id="IPR007863">
    <property type="entry name" value="Peptidase_M16_C"/>
</dbReference>
<organism evidence="2 3">
    <name type="scientific">Treponema peruense</name>
    <dbReference type="NCBI Taxonomy" id="2787628"/>
    <lineage>
        <taxon>Bacteria</taxon>
        <taxon>Pseudomonadati</taxon>
        <taxon>Spirochaetota</taxon>
        <taxon>Spirochaetia</taxon>
        <taxon>Spirochaetales</taxon>
        <taxon>Treponemataceae</taxon>
        <taxon>Treponema</taxon>
    </lineage>
</organism>
<sequence>MKKNQIYKGFKVLEIIPVEDCDSTGIWLKHERTGLEVFHLLNSDEENTFAFAFRTPVSDSTGIAHVLEHCVLCGSERYPVRDPFLRLSNQSVTTYLNAYTAQDRTVFPASSLIRSDYFNLMSVYGDAVFFPLLRPEIFMQECHRLELEGNTPKIQGVVFNEMKGNYSSFDSVAGDAVDRAALAGTEYAFDSGGDPLVIPSLTLSKLRAFHKKYYCPANCLLFLYGNIPTEDQLDFVEKNFLSRIKDAGRTARFPKENFDARIKRRVRDFGPADDGSSEKGDSSKNIASAVWRIGECAQKECVSELSMELMFLGELLWGDDCAPVAKALLDSNLGEDIAPQSGEGINTRYFTMCVGLRGIKTSDAKKMDSVIDKALSEICSNGIKKEDLERTCMGFDFSNREIRRFHGPYSLVILRRCLRGWCYGKTPWETLLFRSQFEKLRSKIISNPQYIPQLVKKYLLDNTRRSLVTVEPSSSWSNRRLREEKKLSKKMFAALGRKKVEQSLSKMKRFQSLAEDENIVPRVSVSDLCEFNDTIKIAKKTAGTIPFYESTEATNGIVYADVAFPADVLTPQEYTLIPLLASCVTEMGWKNMKWDAAQSLIQRITGGFGCYPRTSNVSACSAAAVQKNPLVVGRDWLIFHFKVLQEYTGEAFSLLSDCLLNTDFSDLDRLSDILRADFNNACSSLVPGAHYFSSMRSICTVNRSCAVHEIWEGVSSVFFLAEYKSMPLEKLSSLLKSTFSKIKKAGAVLHITADSKSMKNAKKYSLDFIQKMSLHAPVEKRISSEKEFFELTELPGKTVISSEKKEADEVILIPGTVGFASCAVRSSSFDTKNCMSDEVLSHLLETSELWNSIRTAGGAYGVYFSPNSDCSMTRFTTYRDPSPFDSLKVLDSCLEKLSDRTFTEDEVEKAVTGVYSGEIEPRTPAARGQTAFMWELYGLTNAQRKRRLSRLLSATVKDLRSAAKRYSQAPKAGKRVVFCAKEMISDKILKKCGKIIKLPL</sequence>